<keyword evidence="2 6" id="KW-0812">Transmembrane</keyword>
<sequence>MSLHVTPEGDGAPAYNALLFSAADLDPDVQHTVTWTIETEQGLVDSSQADNNGTTSSSVSSASTASNTPTAPGTSTPHKSKIGPIVGAVAGVVGALAIAGAVLVFLRRRKKSQTGPRNIDLDSPPAKAGPTEYLVEPYEAPMTASASLIPASLPSPSPLPSASRGPEPVVPSALTSPALASKGLESVVLA</sequence>
<evidence type="ECO:0000256" key="1">
    <source>
        <dbReference type="ARBA" id="ARBA00004167"/>
    </source>
</evidence>
<keyword evidence="8" id="KW-1185">Reference proteome</keyword>
<organism evidence="7 8">
    <name type="scientific">Mycena maculata</name>
    <dbReference type="NCBI Taxonomy" id="230809"/>
    <lineage>
        <taxon>Eukaryota</taxon>
        <taxon>Fungi</taxon>
        <taxon>Dikarya</taxon>
        <taxon>Basidiomycota</taxon>
        <taxon>Agaricomycotina</taxon>
        <taxon>Agaricomycetes</taxon>
        <taxon>Agaricomycetidae</taxon>
        <taxon>Agaricales</taxon>
        <taxon>Marasmiineae</taxon>
        <taxon>Mycenaceae</taxon>
        <taxon>Mycena</taxon>
    </lineage>
</organism>
<proteinExistence type="predicted"/>
<evidence type="ECO:0000256" key="2">
    <source>
        <dbReference type="ARBA" id="ARBA00022692"/>
    </source>
</evidence>
<gene>
    <name evidence="7" type="ORF">DFH07DRAFT_1064227</name>
</gene>
<evidence type="ECO:0000313" key="8">
    <source>
        <dbReference type="Proteomes" id="UP001215280"/>
    </source>
</evidence>
<keyword evidence="3 6" id="KW-1133">Transmembrane helix</keyword>
<comment type="caution">
    <text evidence="7">The sequence shown here is derived from an EMBL/GenBank/DDBJ whole genome shotgun (WGS) entry which is preliminary data.</text>
</comment>
<dbReference type="InterPro" id="IPR051694">
    <property type="entry name" value="Immunoregulatory_rcpt-like"/>
</dbReference>
<reference evidence="7" key="1">
    <citation type="submission" date="2023-03" db="EMBL/GenBank/DDBJ databases">
        <title>Massive genome expansion in bonnet fungi (Mycena s.s.) driven by repeated elements and novel gene families across ecological guilds.</title>
        <authorList>
            <consortium name="Lawrence Berkeley National Laboratory"/>
            <person name="Harder C.B."/>
            <person name="Miyauchi S."/>
            <person name="Viragh M."/>
            <person name="Kuo A."/>
            <person name="Thoen E."/>
            <person name="Andreopoulos B."/>
            <person name="Lu D."/>
            <person name="Skrede I."/>
            <person name="Drula E."/>
            <person name="Henrissat B."/>
            <person name="Morin E."/>
            <person name="Kohler A."/>
            <person name="Barry K."/>
            <person name="LaButti K."/>
            <person name="Morin E."/>
            <person name="Salamov A."/>
            <person name="Lipzen A."/>
            <person name="Mereny Z."/>
            <person name="Hegedus B."/>
            <person name="Baldrian P."/>
            <person name="Stursova M."/>
            <person name="Weitz H."/>
            <person name="Taylor A."/>
            <person name="Grigoriev I.V."/>
            <person name="Nagy L.G."/>
            <person name="Martin F."/>
            <person name="Kauserud H."/>
        </authorList>
    </citation>
    <scope>NUCLEOTIDE SEQUENCE</scope>
    <source>
        <strain evidence="7">CBHHK188m</strain>
    </source>
</reference>
<comment type="subcellular location">
    <subcellularLocation>
        <location evidence="1">Membrane</location>
        <topology evidence="1">Single-pass membrane protein</topology>
    </subcellularLocation>
</comment>
<feature type="compositionally biased region" description="Low complexity" evidence="5">
    <location>
        <begin position="51"/>
        <end position="77"/>
    </location>
</feature>
<evidence type="ECO:0000256" key="6">
    <source>
        <dbReference type="SAM" id="Phobius"/>
    </source>
</evidence>
<feature type="region of interest" description="Disordered" evidence="5">
    <location>
        <begin position="149"/>
        <end position="175"/>
    </location>
</feature>
<dbReference type="GO" id="GO:0016020">
    <property type="term" value="C:membrane"/>
    <property type="evidence" value="ECO:0007669"/>
    <property type="project" value="UniProtKB-SubCell"/>
</dbReference>
<dbReference type="Proteomes" id="UP001215280">
    <property type="component" value="Unassembled WGS sequence"/>
</dbReference>
<evidence type="ECO:0000313" key="7">
    <source>
        <dbReference type="EMBL" id="KAJ7740201.1"/>
    </source>
</evidence>
<evidence type="ECO:0000256" key="5">
    <source>
        <dbReference type="SAM" id="MobiDB-lite"/>
    </source>
</evidence>
<protein>
    <submittedName>
        <fullName evidence="7">Uncharacterized protein</fullName>
    </submittedName>
</protein>
<feature type="region of interest" description="Disordered" evidence="5">
    <location>
        <begin position="44"/>
        <end position="82"/>
    </location>
</feature>
<evidence type="ECO:0000256" key="3">
    <source>
        <dbReference type="ARBA" id="ARBA00022989"/>
    </source>
</evidence>
<dbReference type="GO" id="GO:0071944">
    <property type="term" value="C:cell periphery"/>
    <property type="evidence" value="ECO:0007669"/>
    <property type="project" value="UniProtKB-ARBA"/>
</dbReference>
<dbReference type="AlphaFoldDB" id="A0AAD7ICR8"/>
<keyword evidence="4 6" id="KW-0472">Membrane</keyword>
<accession>A0AAD7ICR8</accession>
<dbReference type="EMBL" id="JARJLG010000128">
    <property type="protein sequence ID" value="KAJ7740201.1"/>
    <property type="molecule type" value="Genomic_DNA"/>
</dbReference>
<evidence type="ECO:0000256" key="4">
    <source>
        <dbReference type="ARBA" id="ARBA00023136"/>
    </source>
</evidence>
<feature type="transmembrane region" description="Helical" evidence="6">
    <location>
        <begin position="85"/>
        <end position="106"/>
    </location>
</feature>
<name>A0AAD7ICR8_9AGAR</name>
<dbReference type="PANTHER" id="PTHR15549">
    <property type="entry name" value="PAIRED IMMUNOGLOBULIN-LIKE TYPE 2 RECEPTOR"/>
    <property type="match status" value="1"/>
</dbReference>